<sequence>MTDTCVSGDGIVFDPFSDEFFSDPHEIYRRLRAQAPVHFNPEYGLWSLSRYPDVAAGMKNFDTFSSAEGITLDMVLDPGHPKPSVPMIIMMDPPEHTRMRNLVRKVFTPRAIAALEPMVRETVATFVERLPGGEFDVVADFSNHFPIEVISSMLGVPAPDRARLRELHALPLERRPGETGMRPEAAEAIREAGQYYFELILERRARPRDDMISHLIAAEVDRGDGTKTALTDIEVAGFISLLGGAGAETVAKLVGIAAVLFADHPEQWRALRADRSKIPAAFEEVLRYDGPVQYDLRYTRTEVRLHDRTIPQGSYVLMLLASATRDEQAFPDAESFDIDRPHSGHNLGFGYGIHSCLGAALARLEGRIALDALLDVMPDYTVDRAGLRRATVTNVAGWANVPVRVH</sequence>
<dbReference type="Pfam" id="PF00067">
    <property type="entry name" value="p450"/>
    <property type="match status" value="1"/>
</dbReference>
<name>A0ABV2WY77_9NOCA</name>
<evidence type="ECO:0000256" key="2">
    <source>
        <dbReference type="ARBA" id="ARBA00010617"/>
    </source>
</evidence>
<keyword evidence="3 8" id="KW-0349">Heme</keyword>
<evidence type="ECO:0000256" key="8">
    <source>
        <dbReference type="RuleBase" id="RU000461"/>
    </source>
</evidence>
<evidence type="ECO:0000256" key="7">
    <source>
        <dbReference type="ARBA" id="ARBA00023033"/>
    </source>
</evidence>
<dbReference type="PANTHER" id="PTHR46696">
    <property type="entry name" value="P450, PUTATIVE (EUROFUNG)-RELATED"/>
    <property type="match status" value="1"/>
</dbReference>
<dbReference type="InterPro" id="IPR001128">
    <property type="entry name" value="Cyt_P450"/>
</dbReference>
<keyword evidence="4 8" id="KW-0479">Metal-binding</keyword>
<evidence type="ECO:0000256" key="6">
    <source>
        <dbReference type="ARBA" id="ARBA00023004"/>
    </source>
</evidence>
<evidence type="ECO:0000256" key="5">
    <source>
        <dbReference type="ARBA" id="ARBA00023002"/>
    </source>
</evidence>
<dbReference type="PROSITE" id="PS00086">
    <property type="entry name" value="CYTOCHROME_P450"/>
    <property type="match status" value="1"/>
</dbReference>
<dbReference type="PRINTS" id="PR00359">
    <property type="entry name" value="BP450"/>
</dbReference>
<proteinExistence type="inferred from homology"/>
<dbReference type="InterPro" id="IPR002397">
    <property type="entry name" value="Cyt_P450_B"/>
</dbReference>
<accession>A0ABV2WY77</accession>
<dbReference type="InterPro" id="IPR036396">
    <property type="entry name" value="Cyt_P450_sf"/>
</dbReference>
<dbReference type="SUPFAM" id="SSF48264">
    <property type="entry name" value="Cytochrome P450"/>
    <property type="match status" value="1"/>
</dbReference>
<keyword evidence="10" id="KW-1185">Reference proteome</keyword>
<evidence type="ECO:0000256" key="3">
    <source>
        <dbReference type="ARBA" id="ARBA00022617"/>
    </source>
</evidence>
<dbReference type="InterPro" id="IPR017972">
    <property type="entry name" value="Cyt_P450_CS"/>
</dbReference>
<comment type="caution">
    <text evidence="9">The sequence shown here is derived from an EMBL/GenBank/DDBJ whole genome shotgun (WGS) entry which is preliminary data.</text>
</comment>
<evidence type="ECO:0000256" key="4">
    <source>
        <dbReference type="ARBA" id="ARBA00022723"/>
    </source>
</evidence>
<keyword evidence="5 8" id="KW-0560">Oxidoreductase</keyword>
<evidence type="ECO:0000313" key="10">
    <source>
        <dbReference type="Proteomes" id="UP001550628"/>
    </source>
</evidence>
<evidence type="ECO:0000313" key="9">
    <source>
        <dbReference type="EMBL" id="MEU1955842.1"/>
    </source>
</evidence>
<gene>
    <name evidence="9" type="ORF">ABZ510_28785</name>
</gene>
<keyword evidence="7 8" id="KW-0503">Monooxygenase</keyword>
<keyword evidence="6 8" id="KW-0408">Iron</keyword>
<reference evidence="9 10" key="1">
    <citation type="submission" date="2024-06" db="EMBL/GenBank/DDBJ databases">
        <title>The Natural Products Discovery Center: Release of the First 8490 Sequenced Strains for Exploring Actinobacteria Biosynthetic Diversity.</title>
        <authorList>
            <person name="Kalkreuter E."/>
            <person name="Kautsar S.A."/>
            <person name="Yang D."/>
            <person name="Bader C.D."/>
            <person name="Teijaro C.N."/>
            <person name="Fluegel L."/>
            <person name="Davis C.M."/>
            <person name="Simpson J.R."/>
            <person name="Lauterbach L."/>
            <person name="Steele A.D."/>
            <person name="Gui C."/>
            <person name="Meng S."/>
            <person name="Li G."/>
            <person name="Viehrig K."/>
            <person name="Ye F."/>
            <person name="Su P."/>
            <person name="Kiefer A.F."/>
            <person name="Nichols A."/>
            <person name="Cepeda A.J."/>
            <person name="Yan W."/>
            <person name="Fan B."/>
            <person name="Jiang Y."/>
            <person name="Adhikari A."/>
            <person name="Zheng C.-J."/>
            <person name="Schuster L."/>
            <person name="Cowan T.M."/>
            <person name="Smanski M.J."/>
            <person name="Chevrette M.G."/>
            <person name="De Carvalho L.P.S."/>
            <person name="Shen B."/>
        </authorList>
    </citation>
    <scope>NUCLEOTIDE SEQUENCE [LARGE SCALE GENOMIC DNA]</scope>
    <source>
        <strain evidence="9 10">NPDC019708</strain>
    </source>
</reference>
<dbReference type="EMBL" id="JBEYBF010000028">
    <property type="protein sequence ID" value="MEU1955842.1"/>
    <property type="molecule type" value="Genomic_DNA"/>
</dbReference>
<dbReference type="Gene3D" id="1.10.630.10">
    <property type="entry name" value="Cytochrome P450"/>
    <property type="match status" value="1"/>
</dbReference>
<evidence type="ECO:0000256" key="1">
    <source>
        <dbReference type="ARBA" id="ARBA00001971"/>
    </source>
</evidence>
<dbReference type="PANTHER" id="PTHR46696:SF4">
    <property type="entry name" value="BIOTIN BIOSYNTHESIS CYTOCHROME P450"/>
    <property type="match status" value="1"/>
</dbReference>
<protein>
    <submittedName>
        <fullName evidence="9">Cytochrome P450</fullName>
    </submittedName>
</protein>
<comment type="cofactor">
    <cofactor evidence="1">
        <name>heme</name>
        <dbReference type="ChEBI" id="CHEBI:30413"/>
    </cofactor>
</comment>
<dbReference type="Proteomes" id="UP001550628">
    <property type="component" value="Unassembled WGS sequence"/>
</dbReference>
<organism evidence="9 10">
    <name type="scientific">Nocardia rhamnosiphila</name>
    <dbReference type="NCBI Taxonomy" id="426716"/>
    <lineage>
        <taxon>Bacteria</taxon>
        <taxon>Bacillati</taxon>
        <taxon>Actinomycetota</taxon>
        <taxon>Actinomycetes</taxon>
        <taxon>Mycobacteriales</taxon>
        <taxon>Nocardiaceae</taxon>
        <taxon>Nocardia</taxon>
    </lineage>
</organism>
<comment type="similarity">
    <text evidence="2 8">Belongs to the cytochrome P450 family.</text>
</comment>